<keyword evidence="7 12" id="KW-1133">Transmembrane helix</keyword>
<feature type="compositionally biased region" description="Basic and acidic residues" evidence="11">
    <location>
        <begin position="926"/>
        <end position="936"/>
    </location>
</feature>
<evidence type="ECO:0000256" key="10">
    <source>
        <dbReference type="SAM" id="Coils"/>
    </source>
</evidence>
<protein>
    <submittedName>
        <fullName evidence="14">Protein SERAC1</fullName>
    </submittedName>
</protein>
<evidence type="ECO:0000256" key="12">
    <source>
        <dbReference type="SAM" id="Phobius"/>
    </source>
</evidence>
<dbReference type="InterPro" id="IPR029058">
    <property type="entry name" value="AB_hydrolase_fold"/>
</dbReference>
<dbReference type="PANTHER" id="PTHR48182">
    <property type="entry name" value="PROTEIN SERAC1"/>
    <property type="match status" value="1"/>
</dbReference>
<keyword evidence="5 12" id="KW-0812">Transmembrane</keyword>
<dbReference type="Proteomes" id="UP001301769">
    <property type="component" value="Unassembled WGS sequence"/>
</dbReference>
<evidence type="ECO:0000256" key="1">
    <source>
        <dbReference type="ARBA" id="ARBA00004141"/>
    </source>
</evidence>
<dbReference type="PANTHER" id="PTHR48182:SF2">
    <property type="entry name" value="PROTEIN SERAC1"/>
    <property type="match status" value="1"/>
</dbReference>
<feature type="compositionally biased region" description="Acidic residues" evidence="11">
    <location>
        <begin position="771"/>
        <end position="785"/>
    </location>
</feature>
<dbReference type="InterPro" id="IPR052374">
    <property type="entry name" value="SERAC1"/>
</dbReference>
<dbReference type="InterPro" id="IPR045863">
    <property type="entry name" value="CorA_TM1_TM2"/>
</dbReference>
<evidence type="ECO:0000256" key="3">
    <source>
        <dbReference type="ARBA" id="ARBA00004240"/>
    </source>
</evidence>
<feature type="domain" description="DUF676" evidence="13">
    <location>
        <begin position="133"/>
        <end position="208"/>
    </location>
</feature>
<feature type="transmembrane region" description="Helical" evidence="12">
    <location>
        <begin position="1089"/>
        <end position="1106"/>
    </location>
</feature>
<dbReference type="Pfam" id="PF01544">
    <property type="entry name" value="CorA"/>
    <property type="match status" value="1"/>
</dbReference>
<organism evidence="14 15">
    <name type="scientific">Rhypophila decipiens</name>
    <dbReference type="NCBI Taxonomy" id="261697"/>
    <lineage>
        <taxon>Eukaryota</taxon>
        <taxon>Fungi</taxon>
        <taxon>Dikarya</taxon>
        <taxon>Ascomycota</taxon>
        <taxon>Pezizomycotina</taxon>
        <taxon>Sordariomycetes</taxon>
        <taxon>Sordariomycetidae</taxon>
        <taxon>Sordariales</taxon>
        <taxon>Naviculisporaceae</taxon>
        <taxon>Rhypophila</taxon>
    </lineage>
</organism>
<keyword evidence="6" id="KW-0256">Endoplasmic reticulum</keyword>
<dbReference type="SUPFAM" id="SSF53474">
    <property type="entry name" value="alpha/beta-Hydrolases"/>
    <property type="match status" value="1"/>
</dbReference>
<comment type="caution">
    <text evidence="14">The sequence shown here is derived from an EMBL/GenBank/DDBJ whole genome shotgun (WGS) entry which is preliminary data.</text>
</comment>
<evidence type="ECO:0000256" key="11">
    <source>
        <dbReference type="SAM" id="MobiDB-lite"/>
    </source>
</evidence>
<feature type="compositionally biased region" description="Polar residues" evidence="11">
    <location>
        <begin position="461"/>
        <end position="472"/>
    </location>
</feature>
<keyword evidence="8" id="KW-0496">Mitochondrion</keyword>
<evidence type="ECO:0000256" key="8">
    <source>
        <dbReference type="ARBA" id="ARBA00023128"/>
    </source>
</evidence>
<dbReference type="SUPFAM" id="SSF144083">
    <property type="entry name" value="Magnesium transport protein CorA, transmembrane region"/>
    <property type="match status" value="1"/>
</dbReference>
<name>A0AAN7BFS2_9PEZI</name>
<evidence type="ECO:0000256" key="7">
    <source>
        <dbReference type="ARBA" id="ARBA00022989"/>
    </source>
</evidence>
<gene>
    <name evidence="14" type="ORF">QBC37DRAFT_271558</name>
</gene>
<feature type="region of interest" description="Disordered" evidence="11">
    <location>
        <begin position="398"/>
        <end position="421"/>
    </location>
</feature>
<evidence type="ECO:0000256" key="2">
    <source>
        <dbReference type="ARBA" id="ARBA00004173"/>
    </source>
</evidence>
<reference evidence="14" key="1">
    <citation type="journal article" date="2023" name="Mol. Phylogenet. Evol.">
        <title>Genome-scale phylogeny and comparative genomics of the fungal order Sordariales.</title>
        <authorList>
            <person name="Hensen N."/>
            <person name="Bonometti L."/>
            <person name="Westerberg I."/>
            <person name="Brannstrom I.O."/>
            <person name="Guillou S."/>
            <person name="Cros-Aarteil S."/>
            <person name="Calhoun S."/>
            <person name="Haridas S."/>
            <person name="Kuo A."/>
            <person name="Mondo S."/>
            <person name="Pangilinan J."/>
            <person name="Riley R."/>
            <person name="LaButti K."/>
            <person name="Andreopoulos B."/>
            <person name="Lipzen A."/>
            <person name="Chen C."/>
            <person name="Yan M."/>
            <person name="Daum C."/>
            <person name="Ng V."/>
            <person name="Clum A."/>
            <person name="Steindorff A."/>
            <person name="Ohm R.A."/>
            <person name="Martin F."/>
            <person name="Silar P."/>
            <person name="Natvig D.O."/>
            <person name="Lalanne C."/>
            <person name="Gautier V."/>
            <person name="Ament-Velasquez S.L."/>
            <person name="Kruys A."/>
            <person name="Hutchinson M.I."/>
            <person name="Powell A.J."/>
            <person name="Barry K."/>
            <person name="Miller A.N."/>
            <person name="Grigoriev I.V."/>
            <person name="Debuchy R."/>
            <person name="Gladieux P."/>
            <person name="Hiltunen Thoren M."/>
            <person name="Johannesson H."/>
        </authorList>
    </citation>
    <scope>NUCLEOTIDE SEQUENCE</scope>
    <source>
        <strain evidence="14">PSN293</strain>
    </source>
</reference>
<keyword evidence="9 12" id="KW-0472">Membrane</keyword>
<dbReference type="GO" id="GO:0005783">
    <property type="term" value="C:endoplasmic reticulum"/>
    <property type="evidence" value="ECO:0007669"/>
    <property type="project" value="UniProtKB-SubCell"/>
</dbReference>
<evidence type="ECO:0000256" key="4">
    <source>
        <dbReference type="ARBA" id="ARBA00007920"/>
    </source>
</evidence>
<dbReference type="Gene3D" id="1.20.58.340">
    <property type="entry name" value="Magnesium transport protein CorA, transmembrane region"/>
    <property type="match status" value="1"/>
</dbReference>
<dbReference type="AlphaFoldDB" id="A0AAN7BFS2"/>
<feature type="transmembrane region" description="Helical" evidence="12">
    <location>
        <begin position="1047"/>
        <end position="1069"/>
    </location>
</feature>
<proteinExistence type="inferred from homology"/>
<evidence type="ECO:0000313" key="14">
    <source>
        <dbReference type="EMBL" id="KAK4219790.1"/>
    </source>
</evidence>
<comment type="subcellular location">
    <subcellularLocation>
        <location evidence="3">Endoplasmic reticulum</location>
    </subcellularLocation>
    <subcellularLocation>
        <location evidence="1">Membrane</location>
        <topology evidence="1">Multi-pass membrane protein</topology>
    </subcellularLocation>
    <subcellularLocation>
        <location evidence="2">Mitochondrion</location>
    </subcellularLocation>
</comment>
<feature type="region of interest" description="Disordered" evidence="11">
    <location>
        <begin position="764"/>
        <end position="785"/>
    </location>
</feature>
<dbReference type="Gene3D" id="3.40.50.1820">
    <property type="entry name" value="alpha/beta hydrolase"/>
    <property type="match status" value="1"/>
</dbReference>
<reference evidence="14" key="2">
    <citation type="submission" date="2023-05" db="EMBL/GenBank/DDBJ databases">
        <authorList>
            <consortium name="Lawrence Berkeley National Laboratory"/>
            <person name="Steindorff A."/>
            <person name="Hensen N."/>
            <person name="Bonometti L."/>
            <person name="Westerberg I."/>
            <person name="Brannstrom I.O."/>
            <person name="Guillou S."/>
            <person name="Cros-Aarteil S."/>
            <person name="Calhoun S."/>
            <person name="Haridas S."/>
            <person name="Kuo A."/>
            <person name="Mondo S."/>
            <person name="Pangilinan J."/>
            <person name="Riley R."/>
            <person name="Labutti K."/>
            <person name="Andreopoulos B."/>
            <person name="Lipzen A."/>
            <person name="Chen C."/>
            <person name="Yanf M."/>
            <person name="Daum C."/>
            <person name="Ng V."/>
            <person name="Clum A."/>
            <person name="Ohm R."/>
            <person name="Martin F."/>
            <person name="Silar P."/>
            <person name="Natvig D."/>
            <person name="Lalanne C."/>
            <person name="Gautier V."/>
            <person name="Ament-Velasquez S.L."/>
            <person name="Kruys A."/>
            <person name="Hutchinson M.I."/>
            <person name="Powell A.J."/>
            <person name="Barry K."/>
            <person name="Miller A.N."/>
            <person name="Grigoriev I.V."/>
            <person name="Debuchy R."/>
            <person name="Gladieux P."/>
            <person name="Thoren M.H."/>
            <person name="Johannesson H."/>
        </authorList>
    </citation>
    <scope>NUCLEOTIDE SEQUENCE</scope>
    <source>
        <strain evidence="14">PSN293</strain>
    </source>
</reference>
<feature type="coiled-coil region" evidence="10">
    <location>
        <begin position="988"/>
        <end position="1026"/>
    </location>
</feature>
<dbReference type="EMBL" id="MU858046">
    <property type="protein sequence ID" value="KAK4219790.1"/>
    <property type="molecule type" value="Genomic_DNA"/>
</dbReference>
<dbReference type="InterPro" id="IPR007751">
    <property type="entry name" value="DUF676_lipase-like"/>
</dbReference>
<dbReference type="GO" id="GO:0046873">
    <property type="term" value="F:metal ion transmembrane transporter activity"/>
    <property type="evidence" value="ECO:0007669"/>
    <property type="project" value="InterPro"/>
</dbReference>
<accession>A0AAN7BFS2</accession>
<evidence type="ECO:0000256" key="9">
    <source>
        <dbReference type="ARBA" id="ARBA00023136"/>
    </source>
</evidence>
<dbReference type="InterPro" id="IPR002523">
    <property type="entry name" value="MgTranspt_CorA/ZnTranspt_ZntB"/>
</dbReference>
<feature type="region of interest" description="Disordered" evidence="11">
    <location>
        <begin position="460"/>
        <end position="490"/>
    </location>
</feature>
<comment type="similarity">
    <text evidence="4">Belongs to the putative lipase ROG1 family.</text>
</comment>
<feature type="region of interest" description="Disordered" evidence="11">
    <location>
        <begin position="900"/>
        <end position="937"/>
    </location>
</feature>
<dbReference type="Pfam" id="PF05057">
    <property type="entry name" value="DUF676"/>
    <property type="match status" value="1"/>
</dbReference>
<evidence type="ECO:0000313" key="15">
    <source>
        <dbReference type="Proteomes" id="UP001301769"/>
    </source>
</evidence>
<sequence>MNGVKKPGQGSAFAEPIHVAGFAHIDGDLPGQGSGHNDTLVDVIAVPCPGADPVRTWICDPLPDDYFGNPASTDGRRLPTVEKLVGDALSSPAIDQHVPRAAQAWIKQGIRLSRDTARIMLYRHASLTDTTCLEDLATDLLDKVLESRQGTRRSRPIFFIAHSIGGLVAKLAIVRASQTPKYRQIMYNCHGITFFATPHRGSSYLSMKSLRESIRKLLHLRQPLPTSLTNELRVNYGPLITIHNEFVAISSELRIWTFYETIESPLSGNKNASSANGVQFGAPLVSIKSALLDVRQEEVFSVDSDHGNLASFGPSNTETMHTFIKDLSRAIAHAEEISQYVHTPLKLKEHVKVELVGFYDDPGVELESTIRLYSTKYHLGDFLSKGPEKCLEERLKQVPKRPGNSFHPRYQPPPRMPAGGSGALGARPGAEIWNNVQKMWTAATGDSQQGGMKSPDIVVTDPSSRPQLSVHTGSRAVSGIPSPGLQPSTAFEGRYRGSRTMSEPSLQFGMHNNETSPWSPAIDKDGSPLSGNQRAQFLSRARALQDLSTGFSRPHPALRKFTWIHLPYTNPVWVKDIFNTLSKTHNLDFSRIFDKDNWLSKHNQGSQSQAQPAYVTPSCDYIAVSPVPSPRLSPSLTPQAAVGSTPNCFYLFLPYLHFDTYCNIVRRRKIIAARMRHGRASPVPPKVAERTESLESRIIWKYLGHDPPMNWRRTLDQFGYPSLADTNARDDDQMLYKLTKEDPNPTVKKARNWVPARHSLSSKVSLIRESESEDDDSDTDSEAEEETYLRDGKLLMVDQLWLWTINTDTLTTFFPKRESNPKEGTLFQQADLRNSVYNELNGDLTGRTENALDLAAFVALHAVTVFLDKASHPDLDIFPIFEEAIGLLAERMTSNMKSFRTQTIGSPSDEDDENSISSIKKRHKRELAQAERENRENTSALLELRDMEDELGTLQKLFKVQRKIIEDMRKIYKREELRGLTVNGVGYLDEAVKALVLYQQQATDMEKRVETTRKDYEKMLEMAQRQAQVDEVRWSRLQTELASSQNLSVMIFTTFTVIFLPLSFFTSLFGMNIDEWDPEFPSLGEVARIALPCSIGLIIISLLAAFSSRVQRLCKVTYEGTKSGIKGGLKYLGKLQPRPLKKRKRRRRMEREEERLRRMKEREKDYSFDLWGLIKQQGTMEYQIPTLNRKRTRRSPQSHWGW</sequence>
<keyword evidence="10" id="KW-0175">Coiled coil</keyword>
<dbReference type="GO" id="GO:0005739">
    <property type="term" value="C:mitochondrion"/>
    <property type="evidence" value="ECO:0007669"/>
    <property type="project" value="UniProtKB-SubCell"/>
</dbReference>
<keyword evidence="15" id="KW-1185">Reference proteome</keyword>
<feature type="coiled-coil region" evidence="10">
    <location>
        <begin position="1142"/>
        <end position="1169"/>
    </location>
</feature>
<evidence type="ECO:0000256" key="6">
    <source>
        <dbReference type="ARBA" id="ARBA00022824"/>
    </source>
</evidence>
<evidence type="ECO:0000259" key="13">
    <source>
        <dbReference type="Pfam" id="PF05057"/>
    </source>
</evidence>
<evidence type="ECO:0000256" key="5">
    <source>
        <dbReference type="ARBA" id="ARBA00022692"/>
    </source>
</evidence>
<dbReference type="GO" id="GO:0016020">
    <property type="term" value="C:membrane"/>
    <property type="evidence" value="ECO:0007669"/>
    <property type="project" value="UniProtKB-SubCell"/>
</dbReference>